<gene>
    <name evidence="3" type="ORF">LT679_00595</name>
</gene>
<keyword evidence="2" id="KW-0472">Membrane</keyword>
<dbReference type="Proteomes" id="UP001199919">
    <property type="component" value="Unassembled WGS sequence"/>
</dbReference>
<keyword evidence="2" id="KW-1133">Transmembrane helix</keyword>
<keyword evidence="4" id="KW-1185">Reference proteome</keyword>
<dbReference type="EMBL" id="JAJPWV010000001">
    <property type="protein sequence ID" value="MCD8739084.1"/>
    <property type="molecule type" value="Genomic_DNA"/>
</dbReference>
<evidence type="ECO:0008006" key="5">
    <source>
        <dbReference type="Google" id="ProtNLM"/>
    </source>
</evidence>
<comment type="caution">
    <text evidence="3">The sequence shown here is derived from an EMBL/GenBank/DDBJ whole genome shotgun (WGS) entry which is preliminary data.</text>
</comment>
<evidence type="ECO:0000256" key="1">
    <source>
        <dbReference type="SAM" id="MobiDB-lite"/>
    </source>
</evidence>
<accession>A0ABS8TW26</accession>
<feature type="region of interest" description="Disordered" evidence="1">
    <location>
        <begin position="56"/>
        <end position="75"/>
    </location>
</feature>
<feature type="transmembrane region" description="Helical" evidence="2">
    <location>
        <begin position="22"/>
        <end position="40"/>
    </location>
</feature>
<organism evidence="3 4">
    <name type="scientific">Mucilaginibacter roseus</name>
    <dbReference type="NCBI Taxonomy" id="1528868"/>
    <lineage>
        <taxon>Bacteria</taxon>
        <taxon>Pseudomonadati</taxon>
        <taxon>Bacteroidota</taxon>
        <taxon>Sphingobacteriia</taxon>
        <taxon>Sphingobacteriales</taxon>
        <taxon>Sphingobacteriaceae</taxon>
        <taxon>Mucilaginibacter</taxon>
    </lineage>
</organism>
<dbReference type="RefSeq" id="WP_232174959.1">
    <property type="nucleotide sequence ID" value="NZ_JAJPWV010000001.1"/>
</dbReference>
<sequence>MIQEMINRFSRWYNDLHGERQVYFFLGFCIVFLGLLWLSIRLIRFDAKIYTISTPQHIGKPSGPAYTDSLNDKTH</sequence>
<name>A0ABS8TW26_9SPHI</name>
<keyword evidence="2" id="KW-0812">Transmembrane</keyword>
<evidence type="ECO:0000313" key="3">
    <source>
        <dbReference type="EMBL" id="MCD8739084.1"/>
    </source>
</evidence>
<reference evidence="3 4" key="1">
    <citation type="submission" date="2021-12" db="EMBL/GenBank/DDBJ databases">
        <title>Mucilaginibacter roseus genome.</title>
        <authorList>
            <person name="Ferreira J.R."/>
            <person name="Newman J.D."/>
        </authorList>
    </citation>
    <scope>NUCLEOTIDE SEQUENCE [LARGE SCALE GENOMIC DNA]</scope>
    <source>
        <strain evidence="3 4">LMG 28454</strain>
    </source>
</reference>
<evidence type="ECO:0000313" key="4">
    <source>
        <dbReference type="Proteomes" id="UP001199919"/>
    </source>
</evidence>
<protein>
    <recommendedName>
        <fullName evidence="5">Nitrogen regulatory IIA protein</fullName>
    </recommendedName>
</protein>
<evidence type="ECO:0000256" key="2">
    <source>
        <dbReference type="SAM" id="Phobius"/>
    </source>
</evidence>
<proteinExistence type="predicted"/>